<keyword evidence="3" id="KW-0106">Calcium</keyword>
<sequence>MPTFYNALGSQTLNGSNQQDRFYAFTYDDNLNNLRADSVVTVFSWTTGLRTSATNFFTITGNNVQLSSDFFAGGEKNDFIYGSNANDAIFFNNGVISGGIGSFSSIEQIEMGAGDDIVDLSARGPSGVDYTKNIIIRGDAGNDTIIGGAGMDTIYGDDGNDLLIGWRGADTLYGGSGDDVIYSDDFGFNGIAGDDFLYGQAGNDTLYGGARTDRLEGGDGNDTLYGGAGGDNLLGGSGDDILYGDDDGVNGNDKLDGDAGNDQLFGGGGNDEMRGGTGDDLVNGGTGNDFVDGDGGIDILIGGAGDDILNGGTESDTAVYSGNLSDYSIVQNVDGSFTITDLRGGSPDGVDTLRNVEFFQFADMTIPAGVPNTPPVITSDGGGISASLTILENATFVTTVTASDADSGQSLTYSIAGGADAALFTIDPVTGVVSFINAPDFENPADAGGNNVYNIIVRATDNVGGFDEQAIAITVTDVSEGSSPVIISNGGGATASVTIDENTTAVATVQAEDADGTMPTYSIVGGADAALFTIDPQTGQLVFINAPDFENPTDAGQNNVYDVIVQASDGINVDQQQISVMVANTNDSRPVIISGGGGPNGVYSAAENETSATAFVATDMDGSPLSYTIVGGTDAAFFEIDPVTGALTFIAAPDFEAPSDSDGDNIYEVLVNVSDGLNSDVQLAFINVSNINDASPVIISNGGGTTTNVSVSENDSAVTTVTAIDADGTNPLYSIVGGADALLFAIDPQTGSLVFLTAPDFETPGDFDGNNVYDVIVQASDGVNISQQQIAVNVGNVNDSSPVITSNGGGGAASVNVAENTVGIATMTSTDADGSTLVYSILSGGDAALFTIDPQSGVIQFRSAPDFESPIDFDRDNIYNIIVQVSDGQNVDQQQLTITVSNTNDNAPIIISGGGEATATVSAAENQRAVMTIVAQDSDRDSITYSIVGGADASLFTINSLTGALEFITAPDFETPADVDFNGIYDVTIRASDGSLFDDQAISVAVANVPDNPPTITSNGGGATAAVSISENSATVTTVTAFDQDLTNPTYSIAGGADAALFFIDPQTGLLRFINNPDFETPLDADANGIYEVIVRASDGVYFDDQRLSVTVNDVTNEAGRTITGSSGNNTITPTAANVALQTTALNDTIFALAGNDIIDGGAGADYMDGGTGDDIYYVDQYSDDGNNLNDDQVIEGPGGGIDLVYSTVSYRLASNSEVENLTLLGSSSINGTGNYSNNVITGNSGANILSGDFGDDVLIGGAGDDTLYGGLGQDRLDGGSGADIMIGGDGSDVYVFDTFSDDGNSANDDQIIELANGGLEDTVISSFDFVLGVELEHLTLAGSAVSGTGNSKANILNGNGLGNTLLGLDGNDTINGNAGDDVLRGGGGNDNINGGTENDTLFGDAGTDTLLGGAGNDIIAGGSGSDTLNGQSGLDILVGGTGRDSMNGGTEADIFKFAFGDTTTVSTTIDVITDFTTGSDKIDLDFVNGGISAAAYSEGLIATNSFTDALASAQAMLSGGKSVAFVAGSTDGWLFWDTNGDGVIDQSILLKGVGSLGGFDFTDII</sequence>
<feature type="domain" description="Cadherin" evidence="6">
    <location>
        <begin position="824"/>
        <end position="910"/>
    </location>
</feature>
<evidence type="ECO:0000256" key="1">
    <source>
        <dbReference type="ARBA" id="ARBA00004370"/>
    </source>
</evidence>
<feature type="domain" description="Cadherin" evidence="6">
    <location>
        <begin position="915"/>
        <end position="1016"/>
    </location>
</feature>
<feature type="region of interest" description="Disordered" evidence="5">
    <location>
        <begin position="245"/>
        <end position="284"/>
    </location>
</feature>
<dbReference type="CDD" id="cd11304">
    <property type="entry name" value="Cadherin_repeat"/>
    <property type="match status" value="7"/>
</dbReference>
<protein>
    <recommendedName>
        <fullName evidence="6">Cadherin domain-containing protein</fullName>
    </recommendedName>
</protein>
<evidence type="ECO:0000256" key="4">
    <source>
        <dbReference type="ARBA" id="ARBA00023136"/>
    </source>
</evidence>
<keyword evidence="4" id="KW-0472">Membrane</keyword>
<dbReference type="OrthoDB" id="223957at2"/>
<dbReference type="RefSeq" id="WP_143777076.1">
    <property type="nucleotide sequence ID" value="NZ_VKKU01000002.1"/>
</dbReference>
<dbReference type="GO" id="GO:0008013">
    <property type="term" value="F:beta-catenin binding"/>
    <property type="evidence" value="ECO:0007669"/>
    <property type="project" value="TreeGrafter"/>
</dbReference>
<organism evidence="7 8">
    <name type="scientific">Sphingorhabdus contaminans</name>
    <dbReference type="NCBI Taxonomy" id="1343899"/>
    <lineage>
        <taxon>Bacteria</taxon>
        <taxon>Pseudomonadati</taxon>
        <taxon>Pseudomonadota</taxon>
        <taxon>Alphaproteobacteria</taxon>
        <taxon>Sphingomonadales</taxon>
        <taxon>Sphingomonadaceae</taxon>
        <taxon>Sphingorhabdus</taxon>
    </lineage>
</organism>
<dbReference type="InterPro" id="IPR015919">
    <property type="entry name" value="Cadherin-like_sf"/>
</dbReference>
<dbReference type="PANTHER" id="PTHR24027">
    <property type="entry name" value="CADHERIN-23"/>
    <property type="match status" value="1"/>
</dbReference>
<dbReference type="SUPFAM" id="SSF51120">
    <property type="entry name" value="beta-Roll"/>
    <property type="match status" value="4"/>
</dbReference>
<evidence type="ECO:0000313" key="7">
    <source>
        <dbReference type="EMBL" id="TSB01856.1"/>
    </source>
</evidence>
<comment type="subcellular location">
    <subcellularLocation>
        <location evidence="1">Membrane</location>
    </subcellularLocation>
</comment>
<dbReference type="GO" id="GO:0045296">
    <property type="term" value="F:cadherin binding"/>
    <property type="evidence" value="ECO:0007669"/>
    <property type="project" value="TreeGrafter"/>
</dbReference>
<feature type="domain" description="Cadherin" evidence="6">
    <location>
        <begin position="1021"/>
        <end position="1136"/>
    </location>
</feature>
<dbReference type="Pfam" id="PF00028">
    <property type="entry name" value="Cadherin"/>
    <property type="match status" value="4"/>
</dbReference>
<name>A0A553WAZ5_9SPHN</name>
<dbReference type="PRINTS" id="PR00205">
    <property type="entry name" value="CADHERIN"/>
</dbReference>
<dbReference type="SMART" id="SM00112">
    <property type="entry name" value="CA"/>
    <property type="match status" value="7"/>
</dbReference>
<dbReference type="GO" id="GO:0005509">
    <property type="term" value="F:calcium ion binding"/>
    <property type="evidence" value="ECO:0007669"/>
    <property type="project" value="InterPro"/>
</dbReference>
<dbReference type="PROSITE" id="PS00330">
    <property type="entry name" value="HEMOLYSIN_CALCIUM"/>
    <property type="match status" value="11"/>
</dbReference>
<dbReference type="PANTHER" id="PTHR24027:SF438">
    <property type="entry name" value="CADHERIN 23"/>
    <property type="match status" value="1"/>
</dbReference>
<dbReference type="InterPro" id="IPR011049">
    <property type="entry name" value="Serralysin-like_metalloprot_C"/>
</dbReference>
<keyword evidence="2" id="KW-0677">Repeat</keyword>
<dbReference type="SUPFAM" id="SSF49313">
    <property type="entry name" value="Cadherin-like"/>
    <property type="match status" value="7"/>
</dbReference>
<reference evidence="7 8" key="1">
    <citation type="submission" date="2019-07" db="EMBL/GenBank/DDBJ databases">
        <authorList>
            <person name="Park M."/>
        </authorList>
    </citation>
    <scope>NUCLEOTIDE SEQUENCE [LARGE SCALE GENOMIC DNA]</scope>
    <source>
        <strain evidence="7 8">KCTC32445</strain>
    </source>
</reference>
<dbReference type="Pfam" id="PF00353">
    <property type="entry name" value="HemolysinCabind"/>
    <property type="match status" value="9"/>
</dbReference>
<gene>
    <name evidence="7" type="ORF">FOM92_11875</name>
</gene>
<feature type="domain" description="Cadherin" evidence="6">
    <location>
        <begin position="607"/>
        <end position="698"/>
    </location>
</feature>
<dbReference type="PRINTS" id="PR00313">
    <property type="entry name" value="CABNDNGRPT"/>
</dbReference>
<keyword evidence="8" id="KW-1185">Reference proteome</keyword>
<feature type="domain" description="Cadherin" evidence="6">
    <location>
        <begin position="395"/>
        <end position="486"/>
    </location>
</feature>
<proteinExistence type="predicted"/>
<evidence type="ECO:0000256" key="5">
    <source>
        <dbReference type="SAM" id="MobiDB-lite"/>
    </source>
</evidence>
<comment type="caution">
    <text evidence="7">The sequence shown here is derived from an EMBL/GenBank/DDBJ whole genome shotgun (WGS) entry which is preliminary data.</text>
</comment>
<evidence type="ECO:0000256" key="3">
    <source>
        <dbReference type="ARBA" id="ARBA00022837"/>
    </source>
</evidence>
<dbReference type="InterPro" id="IPR039808">
    <property type="entry name" value="Cadherin"/>
</dbReference>
<dbReference type="GO" id="GO:0016342">
    <property type="term" value="C:catenin complex"/>
    <property type="evidence" value="ECO:0007669"/>
    <property type="project" value="TreeGrafter"/>
</dbReference>
<feature type="compositionally biased region" description="Gly residues" evidence="5">
    <location>
        <begin position="265"/>
        <end position="278"/>
    </location>
</feature>
<dbReference type="GO" id="GO:0016477">
    <property type="term" value="P:cell migration"/>
    <property type="evidence" value="ECO:0007669"/>
    <property type="project" value="TreeGrafter"/>
</dbReference>
<accession>A0A553WAZ5</accession>
<dbReference type="Gene3D" id="2.60.40.60">
    <property type="entry name" value="Cadherins"/>
    <property type="match status" value="7"/>
</dbReference>
<dbReference type="Gene3D" id="2.150.10.10">
    <property type="entry name" value="Serralysin-like metalloprotease, C-terminal"/>
    <property type="match status" value="5"/>
</dbReference>
<evidence type="ECO:0000313" key="8">
    <source>
        <dbReference type="Proteomes" id="UP000320160"/>
    </source>
</evidence>
<evidence type="ECO:0000259" key="6">
    <source>
        <dbReference type="PROSITE" id="PS50268"/>
    </source>
</evidence>
<dbReference type="PROSITE" id="PS50268">
    <property type="entry name" value="CADHERIN_2"/>
    <property type="match status" value="7"/>
</dbReference>
<dbReference type="InterPro" id="IPR002126">
    <property type="entry name" value="Cadherin-like_dom"/>
</dbReference>
<feature type="domain" description="Cadherin" evidence="6">
    <location>
        <begin position="491"/>
        <end position="592"/>
    </location>
</feature>
<dbReference type="EMBL" id="VKKU01000002">
    <property type="protein sequence ID" value="TSB01856.1"/>
    <property type="molecule type" value="Genomic_DNA"/>
</dbReference>
<dbReference type="GO" id="GO:0007156">
    <property type="term" value="P:homophilic cell adhesion via plasma membrane adhesion molecules"/>
    <property type="evidence" value="ECO:0007669"/>
    <property type="project" value="InterPro"/>
</dbReference>
<dbReference type="InterPro" id="IPR001343">
    <property type="entry name" value="Hemolysn_Ca-bd"/>
</dbReference>
<evidence type="ECO:0000256" key="2">
    <source>
        <dbReference type="ARBA" id="ARBA00022737"/>
    </source>
</evidence>
<dbReference type="Proteomes" id="UP000320160">
    <property type="component" value="Unassembled WGS sequence"/>
</dbReference>
<dbReference type="InterPro" id="IPR018511">
    <property type="entry name" value="Hemolysin-typ_Ca-bd_CS"/>
</dbReference>
<feature type="domain" description="Cadherin" evidence="6">
    <location>
        <begin position="703"/>
        <end position="804"/>
    </location>
</feature>